<dbReference type="Proteomes" id="UP000324974">
    <property type="component" value="Chromosome"/>
</dbReference>
<evidence type="ECO:0000256" key="1">
    <source>
        <dbReference type="SAM" id="Phobius"/>
    </source>
</evidence>
<sequence>MIAYFKRQAHAFVVGGCILSVIGIASAIYLPGRRDRANALSVEAQRITLADLAANGPGGNRHVIVTDYDCAPHFAYEITPSNADSEPGVRQEGQGRAWLPLFKKTPPTADPEAEPTAFVVLLETTPTSASGAGFRLLSRKREMEGVVFPLPQRGLLPEVRGHLANDYPDTDFSACWLLEQFEPREKDDAPFFADALLVGTVVGLVFGPPAVVAGLVWDRQNMRKSRRRRNRAE</sequence>
<feature type="transmembrane region" description="Helical" evidence="1">
    <location>
        <begin position="195"/>
        <end position="217"/>
    </location>
</feature>
<reference evidence="3" key="1">
    <citation type="submission" date="2019-08" db="EMBL/GenBank/DDBJ databases">
        <title>Limnoglobus roseus gen. nov., sp. nov., a novel freshwater planctomycete with a giant genome from the family Gemmataceae.</title>
        <authorList>
            <person name="Kulichevskaya I.S."/>
            <person name="Naumoff D.G."/>
            <person name="Miroshnikov K."/>
            <person name="Ivanova A."/>
            <person name="Philippov D.A."/>
            <person name="Hakobyan A."/>
            <person name="Rijpstra I.C."/>
            <person name="Sinninghe Damste J.S."/>
            <person name="Liesack W."/>
            <person name="Dedysh S.N."/>
        </authorList>
    </citation>
    <scope>NUCLEOTIDE SEQUENCE [LARGE SCALE GENOMIC DNA]</scope>
    <source>
        <strain evidence="3">PX52</strain>
    </source>
</reference>
<keyword evidence="3" id="KW-1185">Reference proteome</keyword>
<dbReference type="OrthoDB" id="9802424at2"/>
<organism evidence="2 3">
    <name type="scientific">Limnoglobus roseus</name>
    <dbReference type="NCBI Taxonomy" id="2598579"/>
    <lineage>
        <taxon>Bacteria</taxon>
        <taxon>Pseudomonadati</taxon>
        <taxon>Planctomycetota</taxon>
        <taxon>Planctomycetia</taxon>
        <taxon>Gemmatales</taxon>
        <taxon>Gemmataceae</taxon>
        <taxon>Limnoglobus</taxon>
    </lineage>
</organism>
<dbReference type="KEGG" id="lrs:PX52LOC_04461"/>
<dbReference type="EMBL" id="CP042425">
    <property type="protein sequence ID" value="QEL17472.1"/>
    <property type="molecule type" value="Genomic_DNA"/>
</dbReference>
<dbReference type="AlphaFoldDB" id="A0A5C1AIG9"/>
<keyword evidence="1" id="KW-1133">Transmembrane helix</keyword>
<protein>
    <submittedName>
        <fullName evidence="2">Uncharacterized protein</fullName>
    </submittedName>
</protein>
<accession>A0A5C1AIG9</accession>
<evidence type="ECO:0000313" key="3">
    <source>
        <dbReference type="Proteomes" id="UP000324974"/>
    </source>
</evidence>
<keyword evidence="1" id="KW-0812">Transmembrane</keyword>
<feature type="transmembrane region" description="Helical" evidence="1">
    <location>
        <begin position="12"/>
        <end position="30"/>
    </location>
</feature>
<keyword evidence="1" id="KW-0472">Membrane</keyword>
<proteinExistence type="predicted"/>
<dbReference type="RefSeq" id="WP_149112075.1">
    <property type="nucleotide sequence ID" value="NZ_CP042425.1"/>
</dbReference>
<gene>
    <name evidence="2" type="ORF">PX52LOC_04461</name>
</gene>
<name>A0A5C1AIG9_9BACT</name>
<evidence type="ECO:0000313" key="2">
    <source>
        <dbReference type="EMBL" id="QEL17472.1"/>
    </source>
</evidence>